<dbReference type="EMBL" id="MHJB01000032">
    <property type="protein sequence ID" value="OGY60973.1"/>
    <property type="molecule type" value="Genomic_DNA"/>
</dbReference>
<dbReference type="EC" id="2.1.2.9" evidence="2 5"/>
<dbReference type="CDD" id="cd08646">
    <property type="entry name" value="FMT_core_Met-tRNA-FMT_N"/>
    <property type="match status" value="1"/>
</dbReference>
<comment type="similarity">
    <text evidence="1 5">Belongs to the Fmt family.</text>
</comment>
<dbReference type="InterPro" id="IPR011034">
    <property type="entry name" value="Formyl_transferase-like_C_sf"/>
</dbReference>
<comment type="function">
    <text evidence="5">Attaches a formyl group to the free amino group of methionyl-tRNA(fMet). The formyl group appears to play a dual role in the initiator identity of N-formylmethionyl-tRNA by promoting its recognition by IF2 and preventing the misappropriation of this tRNA by the elongation apparatus.</text>
</comment>
<dbReference type="InterPro" id="IPR002376">
    <property type="entry name" value="Formyl_transf_N"/>
</dbReference>
<protein>
    <recommendedName>
        <fullName evidence="2 5">Methionyl-tRNA formyltransferase</fullName>
        <ecNumber evidence="2 5">2.1.2.9</ecNumber>
    </recommendedName>
</protein>
<evidence type="ECO:0000313" key="9">
    <source>
        <dbReference type="Proteomes" id="UP000176571"/>
    </source>
</evidence>
<dbReference type="Gene3D" id="3.40.50.12230">
    <property type="match status" value="1"/>
</dbReference>
<keyword evidence="3 5" id="KW-0808">Transferase</keyword>
<evidence type="ECO:0000259" key="6">
    <source>
        <dbReference type="Pfam" id="PF00551"/>
    </source>
</evidence>
<dbReference type="HAMAP" id="MF_00182">
    <property type="entry name" value="Formyl_trans"/>
    <property type="match status" value="1"/>
</dbReference>
<dbReference type="InterPro" id="IPR005793">
    <property type="entry name" value="Formyl_trans_C"/>
</dbReference>
<evidence type="ECO:0000259" key="7">
    <source>
        <dbReference type="Pfam" id="PF02911"/>
    </source>
</evidence>
<reference evidence="8 9" key="1">
    <citation type="journal article" date="2016" name="Nat. Commun.">
        <title>Thousands of microbial genomes shed light on interconnected biogeochemical processes in an aquifer system.</title>
        <authorList>
            <person name="Anantharaman K."/>
            <person name="Brown C.T."/>
            <person name="Hug L.A."/>
            <person name="Sharon I."/>
            <person name="Castelle C.J."/>
            <person name="Probst A.J."/>
            <person name="Thomas B.C."/>
            <person name="Singh A."/>
            <person name="Wilkins M.J."/>
            <person name="Karaoz U."/>
            <person name="Brodie E.L."/>
            <person name="Williams K.H."/>
            <person name="Hubbard S.S."/>
            <person name="Banfield J.F."/>
        </authorList>
    </citation>
    <scope>NUCLEOTIDE SEQUENCE [LARGE SCALE GENOMIC DNA]</scope>
</reference>
<evidence type="ECO:0000256" key="1">
    <source>
        <dbReference type="ARBA" id="ARBA00010699"/>
    </source>
</evidence>
<dbReference type="PANTHER" id="PTHR11138">
    <property type="entry name" value="METHIONYL-TRNA FORMYLTRANSFERASE"/>
    <property type="match status" value="1"/>
</dbReference>
<dbReference type="GO" id="GO:0004479">
    <property type="term" value="F:methionyl-tRNA formyltransferase activity"/>
    <property type="evidence" value="ECO:0007669"/>
    <property type="project" value="UniProtKB-UniRule"/>
</dbReference>
<name>A0A1G1Z8I9_9BACT</name>
<dbReference type="InterPro" id="IPR036477">
    <property type="entry name" value="Formyl_transf_N_sf"/>
</dbReference>
<dbReference type="Pfam" id="PF00551">
    <property type="entry name" value="Formyl_trans_N"/>
    <property type="match status" value="1"/>
</dbReference>
<evidence type="ECO:0000256" key="4">
    <source>
        <dbReference type="ARBA" id="ARBA00022917"/>
    </source>
</evidence>
<gene>
    <name evidence="5" type="primary">fmt</name>
    <name evidence="8" type="ORF">A3F99_00980</name>
</gene>
<feature type="domain" description="Formyl transferase C-terminal" evidence="7">
    <location>
        <begin position="230"/>
        <end position="264"/>
    </location>
</feature>
<comment type="catalytic activity">
    <reaction evidence="5">
        <text>L-methionyl-tRNA(fMet) + (6R)-10-formyltetrahydrofolate = N-formyl-L-methionyl-tRNA(fMet) + (6S)-5,6,7,8-tetrahydrofolate + H(+)</text>
        <dbReference type="Rhea" id="RHEA:24380"/>
        <dbReference type="Rhea" id="RHEA-COMP:9952"/>
        <dbReference type="Rhea" id="RHEA-COMP:9953"/>
        <dbReference type="ChEBI" id="CHEBI:15378"/>
        <dbReference type="ChEBI" id="CHEBI:57453"/>
        <dbReference type="ChEBI" id="CHEBI:78530"/>
        <dbReference type="ChEBI" id="CHEBI:78844"/>
        <dbReference type="ChEBI" id="CHEBI:195366"/>
        <dbReference type="EC" id="2.1.2.9"/>
    </reaction>
</comment>
<sequence>MKYIFFGTPKFAATILDKVVDAGMPPLAIVCNPDKPMGRRMVITPPPAKEVILRRQLLGVDVLQPEKIDEAFFSRLKSYEADFFVVAAYGKILPLEILNLPKLGTIGVHPSLLPKLRGASPIQSAILEGVGLTGVTLFLLDEKVDHGSILSYSVYNMQSSHTYEDLEDILARHAGNLLVKTMPGFSKGEIKPEIQNELEVTFTKKFTTEDGYVSVDNLKKALEGSNPELASLIDRKIKALNPEPGVYTMIENKRTKLLSSAMDKTRLVLKDIQFEGKKPMPFFQYQKPLS</sequence>
<keyword evidence="4 5" id="KW-0648">Protein biosynthesis</keyword>
<organism evidence="8 9">
    <name type="scientific">Candidatus Colwellbacteria bacterium RIFCSPLOWO2_12_FULL_43_11</name>
    <dbReference type="NCBI Taxonomy" id="1797693"/>
    <lineage>
        <taxon>Bacteria</taxon>
        <taxon>Candidatus Colwelliibacteriota</taxon>
    </lineage>
</organism>
<dbReference type="STRING" id="1797693.A3F99_00980"/>
<feature type="binding site" evidence="5">
    <location>
        <begin position="111"/>
        <end position="114"/>
    </location>
    <ligand>
        <name>(6S)-5,6,7,8-tetrahydrofolate</name>
        <dbReference type="ChEBI" id="CHEBI:57453"/>
    </ligand>
</feature>
<evidence type="ECO:0000256" key="3">
    <source>
        <dbReference type="ARBA" id="ARBA00022679"/>
    </source>
</evidence>
<evidence type="ECO:0000313" key="8">
    <source>
        <dbReference type="EMBL" id="OGY60973.1"/>
    </source>
</evidence>
<evidence type="ECO:0000256" key="5">
    <source>
        <dbReference type="HAMAP-Rule" id="MF_00182"/>
    </source>
</evidence>
<dbReference type="Proteomes" id="UP000176571">
    <property type="component" value="Unassembled WGS sequence"/>
</dbReference>
<dbReference type="InterPro" id="IPR005794">
    <property type="entry name" value="Fmt"/>
</dbReference>
<dbReference type="AlphaFoldDB" id="A0A1G1Z8I9"/>
<evidence type="ECO:0000256" key="2">
    <source>
        <dbReference type="ARBA" id="ARBA00012261"/>
    </source>
</evidence>
<accession>A0A1G1Z8I9</accession>
<dbReference type="InterPro" id="IPR044135">
    <property type="entry name" value="Met-tRNA-FMT_C"/>
</dbReference>
<dbReference type="GO" id="GO:0005829">
    <property type="term" value="C:cytosol"/>
    <property type="evidence" value="ECO:0007669"/>
    <property type="project" value="TreeGrafter"/>
</dbReference>
<proteinExistence type="inferred from homology"/>
<comment type="caution">
    <text evidence="8">The sequence shown here is derived from an EMBL/GenBank/DDBJ whole genome shotgun (WGS) entry which is preliminary data.</text>
</comment>
<dbReference type="InterPro" id="IPR041711">
    <property type="entry name" value="Met-tRNA-FMT_N"/>
</dbReference>
<feature type="domain" description="Formyl transferase N-terminal" evidence="6">
    <location>
        <begin position="1"/>
        <end position="181"/>
    </location>
</feature>
<dbReference type="SUPFAM" id="SSF53328">
    <property type="entry name" value="Formyltransferase"/>
    <property type="match status" value="1"/>
</dbReference>
<dbReference type="SUPFAM" id="SSF50486">
    <property type="entry name" value="FMT C-terminal domain-like"/>
    <property type="match status" value="1"/>
</dbReference>
<dbReference type="Pfam" id="PF02911">
    <property type="entry name" value="Formyl_trans_C"/>
    <property type="match status" value="1"/>
</dbReference>
<dbReference type="PANTHER" id="PTHR11138:SF5">
    <property type="entry name" value="METHIONYL-TRNA FORMYLTRANSFERASE, MITOCHONDRIAL"/>
    <property type="match status" value="1"/>
</dbReference>
<dbReference type="CDD" id="cd08704">
    <property type="entry name" value="Met_tRNA_FMT_C"/>
    <property type="match status" value="1"/>
</dbReference>